<protein>
    <submittedName>
        <fullName evidence="1">Uncharacterized protein</fullName>
    </submittedName>
</protein>
<sequence>MITKTFISRVAPVPCQCSQPAPIYPRAPRTRRLRTRPLYTQTSSRIQILTIAHPPPTCVQTHERMIYTNFNPPHVQLTARFHAHPLGQAAPRQHPSSLIIPVQLSNYPSYLIIPALSKLTASPTLLVRPSSPVGSLAADLGHPCTPPALLVPLRPRLLLTFFSHSLPRVTQFKRSRIWIPARPLTPTSSSDMLVINTQISLQLIDTFLTSITREIR</sequence>
<comment type="caution">
    <text evidence="1">The sequence shown here is derived from an EMBL/GenBank/DDBJ whole genome shotgun (WGS) entry which is preliminary data.</text>
</comment>
<accession>A0A9P9J3E6</accession>
<dbReference type="AlphaFoldDB" id="A0A9P9J3E6"/>
<gene>
    <name evidence="1" type="ORF">EDB81DRAFT_59986</name>
</gene>
<keyword evidence="2" id="KW-1185">Reference proteome</keyword>
<evidence type="ECO:0000313" key="1">
    <source>
        <dbReference type="EMBL" id="KAH7140630.1"/>
    </source>
</evidence>
<proteinExistence type="predicted"/>
<reference evidence="1" key="1">
    <citation type="journal article" date="2021" name="Nat. Commun.">
        <title>Genetic determinants of endophytism in the Arabidopsis root mycobiome.</title>
        <authorList>
            <person name="Mesny F."/>
            <person name="Miyauchi S."/>
            <person name="Thiergart T."/>
            <person name="Pickel B."/>
            <person name="Atanasova L."/>
            <person name="Karlsson M."/>
            <person name="Huettel B."/>
            <person name="Barry K.W."/>
            <person name="Haridas S."/>
            <person name="Chen C."/>
            <person name="Bauer D."/>
            <person name="Andreopoulos W."/>
            <person name="Pangilinan J."/>
            <person name="LaButti K."/>
            <person name="Riley R."/>
            <person name="Lipzen A."/>
            <person name="Clum A."/>
            <person name="Drula E."/>
            <person name="Henrissat B."/>
            <person name="Kohler A."/>
            <person name="Grigoriev I.V."/>
            <person name="Martin F.M."/>
            <person name="Hacquard S."/>
        </authorList>
    </citation>
    <scope>NUCLEOTIDE SEQUENCE</scope>
    <source>
        <strain evidence="1">MPI-CAGE-AT-0147</strain>
    </source>
</reference>
<organism evidence="1 2">
    <name type="scientific">Dactylonectria macrodidyma</name>
    <dbReference type="NCBI Taxonomy" id="307937"/>
    <lineage>
        <taxon>Eukaryota</taxon>
        <taxon>Fungi</taxon>
        <taxon>Dikarya</taxon>
        <taxon>Ascomycota</taxon>
        <taxon>Pezizomycotina</taxon>
        <taxon>Sordariomycetes</taxon>
        <taxon>Hypocreomycetidae</taxon>
        <taxon>Hypocreales</taxon>
        <taxon>Nectriaceae</taxon>
        <taxon>Dactylonectria</taxon>
    </lineage>
</organism>
<dbReference type="EMBL" id="JAGMUV010000011">
    <property type="protein sequence ID" value="KAH7140630.1"/>
    <property type="molecule type" value="Genomic_DNA"/>
</dbReference>
<dbReference type="Proteomes" id="UP000738349">
    <property type="component" value="Unassembled WGS sequence"/>
</dbReference>
<evidence type="ECO:0000313" key="2">
    <source>
        <dbReference type="Proteomes" id="UP000738349"/>
    </source>
</evidence>
<name>A0A9P9J3E6_9HYPO</name>